<accession>A0ABZ3IZC2</accession>
<evidence type="ECO:0000313" key="1">
    <source>
        <dbReference type="EMBL" id="XFO71211.1"/>
    </source>
</evidence>
<reference evidence="1" key="1">
    <citation type="submission" date="2024-05" db="EMBL/GenBank/DDBJ databases">
        <title>Isolation and characterization of Sporomusa carbonis sp. nov., a carboxydotrophic hydrogenogen in the genus of Sporomusa isolated from a charcoal burning pile.</title>
        <authorList>
            <person name="Boeer T."/>
            <person name="Rosenbaum F."/>
            <person name="Eysell L."/>
            <person name="Mueller V."/>
            <person name="Daniel R."/>
            <person name="Poehlein A."/>
        </authorList>
    </citation>
    <scope>NUCLEOTIDE SEQUENCE [LARGE SCALE GENOMIC DNA]</scope>
    <source>
        <strain evidence="1">DSM 3132</strain>
    </source>
</reference>
<organism evidence="1 2">
    <name type="scientific">Sporomusa acidovorans (strain ATCC 49682 / DSM 3132 / Mol)</name>
    <dbReference type="NCBI Taxonomy" id="1123286"/>
    <lineage>
        <taxon>Bacteria</taxon>
        <taxon>Bacillati</taxon>
        <taxon>Bacillota</taxon>
        <taxon>Negativicutes</taxon>
        <taxon>Selenomonadales</taxon>
        <taxon>Sporomusaceae</taxon>
        <taxon>Sporomusa</taxon>
    </lineage>
</organism>
<dbReference type="RefSeq" id="WP_093797677.1">
    <property type="nucleotide sequence ID" value="NZ_CP155571.1"/>
</dbReference>
<dbReference type="Proteomes" id="UP000216052">
    <property type="component" value="Chromosome"/>
</dbReference>
<sequence>MEFEYSTFTYSGYGCESVIISNGNYILFDEVNKTNTVLGRSPEEARQKLKEINMEHLSYLIP</sequence>
<name>A0ABZ3IZC2_SPOA4</name>
<keyword evidence="2" id="KW-1185">Reference proteome</keyword>
<protein>
    <submittedName>
        <fullName evidence="1">Uncharacterized protein</fullName>
    </submittedName>
</protein>
<evidence type="ECO:0000313" key="2">
    <source>
        <dbReference type="Proteomes" id="UP000216052"/>
    </source>
</evidence>
<dbReference type="EMBL" id="CP155571">
    <property type="protein sequence ID" value="XFO71211.1"/>
    <property type="molecule type" value="Genomic_DNA"/>
</dbReference>
<proteinExistence type="predicted"/>
<gene>
    <name evidence="1" type="ORF">SPACI_012260</name>
</gene>